<dbReference type="Gene3D" id="3.40.50.150">
    <property type="entry name" value="Vaccinia Virus protein VP39"/>
    <property type="match status" value="1"/>
</dbReference>
<dbReference type="CDD" id="cd02440">
    <property type="entry name" value="AdoMet_MTases"/>
    <property type="match status" value="1"/>
</dbReference>
<name>A0A3P8MCI1_TSUPA</name>
<dbReference type="EMBL" id="LR131273">
    <property type="protein sequence ID" value="VDR39146.1"/>
    <property type="molecule type" value="Genomic_DNA"/>
</dbReference>
<dbReference type="Proteomes" id="UP000271626">
    <property type="component" value="Chromosome"/>
</dbReference>
<evidence type="ECO:0008006" key="3">
    <source>
        <dbReference type="Google" id="ProtNLM"/>
    </source>
</evidence>
<dbReference type="SUPFAM" id="SSF53335">
    <property type="entry name" value="S-adenosyl-L-methionine-dependent methyltransferases"/>
    <property type="match status" value="1"/>
</dbReference>
<dbReference type="OrthoDB" id="4484556at2"/>
<reference evidence="1 2" key="1">
    <citation type="submission" date="2018-12" db="EMBL/GenBank/DDBJ databases">
        <authorList>
            <consortium name="Pathogen Informatics"/>
        </authorList>
    </citation>
    <scope>NUCLEOTIDE SEQUENCE [LARGE SCALE GENOMIC DNA]</scope>
    <source>
        <strain evidence="1 2">NCTC10741</strain>
    </source>
</reference>
<dbReference type="InterPro" id="IPR029063">
    <property type="entry name" value="SAM-dependent_MTases_sf"/>
</dbReference>
<evidence type="ECO:0000313" key="1">
    <source>
        <dbReference type="EMBL" id="VDR39146.1"/>
    </source>
</evidence>
<protein>
    <recommendedName>
        <fullName evidence="3">Methyltransferase type 12</fullName>
    </recommendedName>
</protein>
<dbReference type="RefSeq" id="WP_126196282.1">
    <property type="nucleotide sequence ID" value="NZ_CP085954.1"/>
</dbReference>
<evidence type="ECO:0000313" key="2">
    <source>
        <dbReference type="Proteomes" id="UP000271626"/>
    </source>
</evidence>
<dbReference type="AlphaFoldDB" id="A0A3P8MCI1"/>
<accession>A0A3P8MCI1</accession>
<gene>
    <name evidence="1" type="ORF">NCTC10741_02283</name>
</gene>
<proteinExistence type="predicted"/>
<organism evidence="1 2">
    <name type="scientific">Tsukamurella paurometabola</name>
    <name type="common">Corynebacterium paurometabolum</name>
    <dbReference type="NCBI Taxonomy" id="2061"/>
    <lineage>
        <taxon>Bacteria</taxon>
        <taxon>Bacillati</taxon>
        <taxon>Actinomycetota</taxon>
        <taxon>Actinomycetes</taxon>
        <taxon>Mycobacteriales</taxon>
        <taxon>Tsukamurellaceae</taxon>
        <taxon>Tsukamurella</taxon>
    </lineage>
</organism>
<sequence length="208" mass="22673">MLTGHWESVMAGRCRELQTADGHVRRLPVARWHGRDRADDTLIRTVAEWCTGPTVELGCGPGRFVAHLLRRQVPALGIDDAPTAIRLTRDRGAAAVQRDVFAPLPGEGRWSHVVLLDGNVGIGGDPGRLVRRALELIEPKGTIMVEVEPAVRGVLREAVRLNVAGGATEWFPWARVGADGIGALAHEARLRIVRRIESGGRMCVELAR</sequence>